<comment type="caution">
    <text evidence="5">The sequence shown here is derived from an EMBL/GenBank/DDBJ whole genome shotgun (WGS) entry which is preliminary data.</text>
</comment>
<evidence type="ECO:0000313" key="5">
    <source>
        <dbReference type="EMBL" id="OTF70676.1"/>
    </source>
</evidence>
<dbReference type="GO" id="GO:0055088">
    <property type="term" value="P:lipid homeostasis"/>
    <property type="evidence" value="ECO:0007669"/>
    <property type="project" value="TreeGrafter"/>
</dbReference>
<feature type="non-terminal residue" evidence="5">
    <location>
        <position position="373"/>
    </location>
</feature>
<dbReference type="EMBL" id="MUJZ01064554">
    <property type="protein sequence ID" value="OTF70676.1"/>
    <property type="molecule type" value="Genomic_DNA"/>
</dbReference>
<protein>
    <submittedName>
        <fullName evidence="5">Abhydrolase domain-containing protein 4-like protein</fullName>
    </submittedName>
</protein>
<feature type="region of interest" description="Disordered" evidence="2">
    <location>
        <begin position="304"/>
        <end position="344"/>
    </location>
</feature>
<dbReference type="OrthoDB" id="7457040at2759"/>
<dbReference type="Proteomes" id="UP000194236">
    <property type="component" value="Unassembled WGS sequence"/>
</dbReference>
<comment type="similarity">
    <text evidence="1">Belongs to the peptidase S33 family. ABHD4/ABHD5 subfamily.</text>
</comment>
<dbReference type="GO" id="GO:0042171">
    <property type="term" value="F:lysophosphatidic acid acyltransferase activity"/>
    <property type="evidence" value="ECO:0007669"/>
    <property type="project" value="TreeGrafter"/>
</dbReference>
<dbReference type="InterPro" id="IPR029058">
    <property type="entry name" value="AB_hydrolase_fold"/>
</dbReference>
<dbReference type="PANTHER" id="PTHR42886:SF29">
    <property type="entry name" value="PUMMELIG, ISOFORM A"/>
    <property type="match status" value="1"/>
</dbReference>
<dbReference type="AlphaFoldDB" id="A0A1Y3AT92"/>
<evidence type="ECO:0000256" key="2">
    <source>
        <dbReference type="SAM" id="MobiDB-lite"/>
    </source>
</evidence>
<dbReference type="GO" id="GO:0052689">
    <property type="term" value="F:carboxylic ester hydrolase activity"/>
    <property type="evidence" value="ECO:0007669"/>
    <property type="project" value="TreeGrafter"/>
</dbReference>
<proteinExistence type="inferred from homology"/>
<evidence type="ECO:0000256" key="1">
    <source>
        <dbReference type="ARBA" id="ARBA00038097"/>
    </source>
</evidence>
<keyword evidence="6" id="KW-1185">Reference proteome</keyword>
<gene>
    <name evidence="5" type="ORF">BLA29_005850</name>
</gene>
<keyword evidence="5" id="KW-0378">Hydrolase</keyword>
<organism evidence="5 6">
    <name type="scientific">Euroglyphus maynei</name>
    <name type="common">Mayne's house dust mite</name>
    <dbReference type="NCBI Taxonomy" id="6958"/>
    <lineage>
        <taxon>Eukaryota</taxon>
        <taxon>Metazoa</taxon>
        <taxon>Ecdysozoa</taxon>
        <taxon>Arthropoda</taxon>
        <taxon>Chelicerata</taxon>
        <taxon>Arachnida</taxon>
        <taxon>Acari</taxon>
        <taxon>Acariformes</taxon>
        <taxon>Sarcoptiformes</taxon>
        <taxon>Astigmata</taxon>
        <taxon>Psoroptidia</taxon>
        <taxon>Analgoidea</taxon>
        <taxon>Pyroglyphidae</taxon>
        <taxon>Pyroglyphinae</taxon>
        <taxon>Euroglyphus</taxon>
    </lineage>
</organism>
<reference evidence="5 6" key="1">
    <citation type="submission" date="2017-03" db="EMBL/GenBank/DDBJ databases">
        <title>Genome Survey of Euroglyphus maynei.</title>
        <authorList>
            <person name="Arlian L.G."/>
            <person name="Morgan M.S."/>
            <person name="Rider S.D."/>
        </authorList>
    </citation>
    <scope>NUCLEOTIDE SEQUENCE [LARGE SCALE GENOMIC DNA]</scope>
    <source>
        <strain evidence="5">Arlian Lab</strain>
        <tissue evidence="5">Whole body</tissue>
    </source>
</reference>
<dbReference type="InterPro" id="IPR000073">
    <property type="entry name" value="AB_hydrolase_1"/>
</dbReference>
<evidence type="ECO:0000313" key="6">
    <source>
        <dbReference type="Proteomes" id="UP000194236"/>
    </source>
</evidence>
<accession>A0A1Y3AT92</accession>
<dbReference type="Gene3D" id="3.40.50.1820">
    <property type="entry name" value="alpha/beta hydrolase"/>
    <property type="match status" value="1"/>
</dbReference>
<dbReference type="PANTHER" id="PTHR42886">
    <property type="entry name" value="RE40534P-RELATED"/>
    <property type="match status" value="1"/>
</dbReference>
<dbReference type="GO" id="GO:0006654">
    <property type="term" value="P:phosphatidic acid biosynthetic process"/>
    <property type="evidence" value="ECO:0007669"/>
    <property type="project" value="TreeGrafter"/>
</dbReference>
<keyword evidence="3" id="KW-0812">Transmembrane</keyword>
<feature type="domain" description="AB hydrolase-1" evidence="4">
    <location>
        <begin position="99"/>
        <end position="233"/>
    </location>
</feature>
<dbReference type="Pfam" id="PF00561">
    <property type="entry name" value="Abhydrolase_1"/>
    <property type="match status" value="1"/>
</dbReference>
<evidence type="ECO:0000256" key="3">
    <source>
        <dbReference type="SAM" id="Phobius"/>
    </source>
</evidence>
<keyword evidence="3" id="KW-0472">Membrane</keyword>
<dbReference type="SUPFAM" id="SSF53474">
    <property type="entry name" value="alpha/beta-Hydrolases"/>
    <property type="match status" value="1"/>
</dbReference>
<feature type="transmembrane region" description="Helical" evidence="3">
    <location>
        <begin position="96"/>
        <end position="115"/>
    </location>
</feature>
<dbReference type="GO" id="GO:0005811">
    <property type="term" value="C:lipid droplet"/>
    <property type="evidence" value="ECO:0007669"/>
    <property type="project" value="TreeGrafter"/>
</dbReference>
<dbReference type="GO" id="GO:0005739">
    <property type="term" value="C:mitochondrion"/>
    <property type="evidence" value="ECO:0007669"/>
    <property type="project" value="TreeGrafter"/>
</dbReference>
<name>A0A1Y3AT92_EURMA</name>
<sequence>MKQHVRKIFRWCPTSPEELNEAEDKVLSYLKCNYHTYYVDIGSRWDLDHVRIWTLEIEPDSNVLTSSDDENRQLQPPDLLPQVGLKNQRYLPPQMCGLPLVMIHGFAAGIGLWALNLDDLARRGNRPIFAFDLLGFAKSSRPRFPSPRFPRNLTKTQRIKAEAEQMEGYYVECLEKWRQSIGEPLASKFILLGHSFGAYVAMAYALKHPNHVAHVILADAWGIPPETQSRHLAASGHITTRQLPWWARLIGRMFLDIFNPLSLLRAMGPWGPFFLHTARSDIKHKFERLTKGADYQPWKRFSVAQQAENPPPLESSDELSSDESDSIDGELDESGKPIKSSKNKEKDEPCVFLNYIYHCNAQSRPSGEIAFKN</sequence>
<evidence type="ECO:0000259" key="4">
    <source>
        <dbReference type="Pfam" id="PF00561"/>
    </source>
</evidence>
<keyword evidence="3" id="KW-1133">Transmembrane helix</keyword>
<feature type="compositionally biased region" description="Acidic residues" evidence="2">
    <location>
        <begin position="315"/>
        <end position="332"/>
    </location>
</feature>